<accession>H9ZZ90</accession>
<sequence length="635" mass="73458">MEKQVVNREPEKRIDPLVKYAEWNSLDVNENANRYIGPTGFFSYLLEDYMKRELLGLMPNRVLRSHSEGLIYIHKLPHSIYIPYCSGHSISRLLEKGLETFTVVSRPAKHFDTFVDHVANYLITMQHYFTGAQAFSSVEWYAGPFIRNDGLDSREVKQHIQRLLFNLNYPTRVGMQTPFTNFTVTMDAARKALEGDSAVYDGKKLNPLGAYEDEAKTFFKAMVELLMEGDALGQPFTFPIPTLMTTASWLWEDPELHELIFRAAAKKGSFYWLNTRVVDPDASFAMCCRIAIDRSELTYALSGKGKPGLGSLKMRDLEEVQNEYWKKMERQSFGGIWAMPDITGSVNVADVNLPRVALDAQSEESKFWELYEERLMLVREAVDWFRQRYVKLMKQYPSLYGMILKYMPEFPSSHFNTIGLVGLPEAAAIFMADPKLWFEGSRSNKMSAADLMRKMVEFATKHAREWMRESGVPWNVEEVPAESASPKMASMDLKLYPHLSEYLPDPSEPVYSTSIAPYYGSIELPERIEIEARVQKFFTGGVMMHIFLGEEAEPESLAKLAKRMMEMDLVYWSFTPSLTYCPSCRRTFTGLHTKCPVCGNENVEIWSRIIGYYRPLKNWNPQRRKEFWTRKHYSW</sequence>
<dbReference type="EMBL" id="CP003423">
    <property type="protein sequence ID" value="AFH42047.1"/>
    <property type="molecule type" value="Genomic_DNA"/>
</dbReference>
<evidence type="ECO:0000313" key="2">
    <source>
        <dbReference type="Proteomes" id="UP000007391"/>
    </source>
</evidence>
<dbReference type="SUPFAM" id="SSF51998">
    <property type="entry name" value="PFL-like glycyl radical enzymes"/>
    <property type="match status" value="1"/>
</dbReference>
<dbReference type="STRING" id="1163730.FFONT_0052"/>
<reference evidence="2" key="1">
    <citation type="submission" date="2012-03" db="EMBL/GenBank/DDBJ databases">
        <title>Fervidicoccus fontis complete genome analysis confirms its distinct phylogenetic position and predicts its environmental function.</title>
        <authorList>
            <person name="Lebedinsky A.V."/>
            <person name="Mardanov A.V."/>
            <person name="Gumerov V.M."/>
            <person name="Beletsky A.V."/>
            <person name="Kublanov I.V."/>
            <person name="Perevalova A.A."/>
            <person name="Bonch-Osmolovskaya E.A."/>
            <person name="Ravin N.V."/>
            <person name="Skryabin K.G."/>
        </authorList>
    </citation>
    <scope>NUCLEOTIDE SEQUENCE [LARGE SCALE GENOMIC DNA]</scope>
    <source>
        <strain evidence="2">DSM 19380 / VKM B-2539 / Kam940</strain>
    </source>
</reference>
<keyword evidence="2" id="KW-1185">Reference proteome</keyword>
<dbReference type="Gene3D" id="3.20.70.20">
    <property type="match status" value="1"/>
</dbReference>
<dbReference type="AlphaFoldDB" id="H9ZZ90"/>
<dbReference type="GO" id="GO:0031250">
    <property type="term" value="C:anaerobic ribonucleoside-triphosphate reductase complex"/>
    <property type="evidence" value="ECO:0007669"/>
    <property type="project" value="TreeGrafter"/>
</dbReference>
<dbReference type="GO" id="GO:0006260">
    <property type="term" value="P:DNA replication"/>
    <property type="evidence" value="ECO:0007669"/>
    <property type="project" value="InterPro"/>
</dbReference>
<dbReference type="NCBIfam" id="NF006358">
    <property type="entry name" value="PRK08579.1"/>
    <property type="match status" value="1"/>
</dbReference>
<dbReference type="InParanoid" id="H9ZZ90"/>
<protein>
    <submittedName>
        <fullName evidence="1">Anaerobic ribonucleoside triphosphate reductase</fullName>
    </submittedName>
</protein>
<organism evidence="1 2">
    <name type="scientific">Fervidicoccus fontis (strain DSM 19380 / JCM 18336 / VKM B-2539 / Kam940)</name>
    <dbReference type="NCBI Taxonomy" id="1163730"/>
    <lineage>
        <taxon>Archaea</taxon>
        <taxon>Thermoproteota</taxon>
        <taxon>Thermoprotei</taxon>
        <taxon>Fervidicoccales</taxon>
        <taxon>Fervidicoccaceae</taxon>
        <taxon>Fervidicoccus</taxon>
    </lineage>
</organism>
<name>H9ZZ90_FERFK</name>
<dbReference type="OrthoDB" id="139164at2157"/>
<dbReference type="Proteomes" id="UP000007391">
    <property type="component" value="Chromosome"/>
</dbReference>
<dbReference type="GO" id="GO:0008998">
    <property type="term" value="F:ribonucleoside-triphosphate reductase (thioredoxin) activity"/>
    <property type="evidence" value="ECO:0007669"/>
    <property type="project" value="InterPro"/>
</dbReference>
<dbReference type="GO" id="GO:0009265">
    <property type="term" value="P:2'-deoxyribonucleotide biosynthetic process"/>
    <property type="evidence" value="ECO:0007669"/>
    <property type="project" value="TreeGrafter"/>
</dbReference>
<gene>
    <name evidence="1" type="ordered locus">FFONT_0052</name>
</gene>
<dbReference type="HOGENOM" id="CLU_002707_0_2_2"/>
<dbReference type="eggNOG" id="arCOG04889">
    <property type="taxonomic scope" value="Archaea"/>
</dbReference>
<dbReference type="Pfam" id="PF13597">
    <property type="entry name" value="NRDD"/>
    <property type="match status" value="1"/>
</dbReference>
<dbReference type="RefSeq" id="WP_014557196.1">
    <property type="nucleotide sequence ID" value="NC_017461.1"/>
</dbReference>
<dbReference type="NCBIfam" id="TIGR02487">
    <property type="entry name" value="NrdD"/>
    <property type="match status" value="1"/>
</dbReference>
<proteinExistence type="predicted"/>
<dbReference type="GO" id="GO:0004748">
    <property type="term" value="F:ribonucleoside-diphosphate reductase activity, thioredoxin disulfide as acceptor"/>
    <property type="evidence" value="ECO:0007669"/>
    <property type="project" value="TreeGrafter"/>
</dbReference>
<evidence type="ECO:0000313" key="1">
    <source>
        <dbReference type="EMBL" id="AFH42047.1"/>
    </source>
</evidence>
<dbReference type="PANTHER" id="PTHR21075">
    <property type="entry name" value="ANAEROBIC RIBONUCLEOSIDE-TRIPHOSPHATE REDUCTASE"/>
    <property type="match status" value="1"/>
</dbReference>
<dbReference type="KEGG" id="ffo:FFONT_0052"/>
<dbReference type="GeneID" id="12449113"/>
<dbReference type="InterPro" id="IPR012833">
    <property type="entry name" value="NrdD"/>
</dbReference>
<dbReference type="PANTHER" id="PTHR21075:SF0">
    <property type="entry name" value="ANAEROBIC RIBONUCLEOSIDE-TRIPHOSPHATE REDUCTASE"/>
    <property type="match status" value="1"/>
</dbReference>
<reference evidence="1 2" key="2">
    <citation type="journal article" date="2014" name="Extremophiles">
        <title>Analysis of the complete genome of Fervidococcus fontis confirms the distinct phylogenetic position of the order Fervidicoccales and suggests its environmental function.</title>
        <authorList>
            <person name="Lebedinsky A.V."/>
            <person name="Mardanov A.V."/>
            <person name="Kublanov I.V."/>
            <person name="Gumerov V.M."/>
            <person name="Beletsky A.V."/>
            <person name="Perevalova A.A."/>
            <person name="Bidzhieva S.Kh."/>
            <person name="Bonch-Osmolovskaya E.A."/>
            <person name="Skryabin K.G."/>
            <person name="Ravin N.V."/>
        </authorList>
    </citation>
    <scope>NUCLEOTIDE SEQUENCE [LARGE SCALE GENOMIC DNA]</scope>
    <source>
        <strain evidence="2">DSM 19380 / VKM B-2539 / Kam940</strain>
    </source>
</reference>